<dbReference type="Gene3D" id="3.10.129.10">
    <property type="entry name" value="Hotdog Thioesterase"/>
    <property type="match status" value="1"/>
</dbReference>
<gene>
    <name evidence="2" type="ORF">G3I67_06725</name>
</gene>
<dbReference type="CDD" id="cd03441">
    <property type="entry name" value="R_hydratase_like"/>
    <property type="match status" value="1"/>
</dbReference>
<dbReference type="PANTHER" id="PTHR43664">
    <property type="entry name" value="MONOAMINE OXIDASE-RELATED"/>
    <property type="match status" value="1"/>
</dbReference>
<organism evidence="2">
    <name type="scientific">Sheuella amnicola</name>
    <dbReference type="NCBI Taxonomy" id="2707330"/>
    <lineage>
        <taxon>Bacteria</taxon>
        <taxon>Pseudomonadati</taxon>
        <taxon>Pseudomonadota</taxon>
        <taxon>Betaproteobacteria</taxon>
        <taxon>Burkholderiales</taxon>
        <taxon>Alcaligenaceae</taxon>
        <taxon>Sheuella</taxon>
    </lineage>
</organism>
<dbReference type="InterPro" id="IPR002539">
    <property type="entry name" value="MaoC-like_dom"/>
</dbReference>
<reference evidence="2" key="1">
    <citation type="submission" date="2020-02" db="EMBL/GenBank/DDBJ databases">
        <authorList>
            <person name="Chen W.-M."/>
        </authorList>
    </citation>
    <scope>NUCLEOTIDE SEQUENCE</scope>
    <source>
        <strain evidence="2">NBD-18</strain>
    </source>
</reference>
<dbReference type="PANTHER" id="PTHR43664:SF1">
    <property type="entry name" value="BETA-METHYLMALYL-COA DEHYDRATASE"/>
    <property type="match status" value="1"/>
</dbReference>
<proteinExistence type="predicted"/>
<protein>
    <submittedName>
        <fullName evidence="2">MaoC family dehydratase</fullName>
    </submittedName>
</protein>
<dbReference type="EMBL" id="JAAGRN010000004">
    <property type="protein sequence ID" value="NDY82921.1"/>
    <property type="molecule type" value="Genomic_DNA"/>
</dbReference>
<dbReference type="InterPro" id="IPR052342">
    <property type="entry name" value="MCH/BMMD"/>
</dbReference>
<dbReference type="Pfam" id="PF01575">
    <property type="entry name" value="MaoC_dehydratas"/>
    <property type="match status" value="1"/>
</dbReference>
<evidence type="ECO:0000313" key="2">
    <source>
        <dbReference type="EMBL" id="NDY82921.1"/>
    </source>
</evidence>
<accession>A0A6B2QY34</accession>
<dbReference type="RefSeq" id="WP_163653115.1">
    <property type="nucleotide sequence ID" value="NZ_JAAGRN010000004.1"/>
</dbReference>
<sequence length="153" mass="17468">MIQHELCEQKYFEDFKIGERFNIPSRTMTDALFAAFQLASGDNHPVHYDVEYCRAHSMPHMLAHGFQVVIQTAAGAGLFPHMVEKSLKAFIEQSSRFLLPVYVGDTVYPSLTVSEMLPNKTTGVLVLRSEVKNQRGELVMEGEHRYLLRKRPV</sequence>
<dbReference type="SUPFAM" id="SSF54637">
    <property type="entry name" value="Thioesterase/thiol ester dehydrase-isomerase"/>
    <property type="match status" value="1"/>
</dbReference>
<comment type="caution">
    <text evidence="2">The sequence shown here is derived from an EMBL/GenBank/DDBJ whole genome shotgun (WGS) entry which is preliminary data.</text>
</comment>
<evidence type="ECO:0000259" key="1">
    <source>
        <dbReference type="Pfam" id="PF01575"/>
    </source>
</evidence>
<dbReference type="InterPro" id="IPR029069">
    <property type="entry name" value="HotDog_dom_sf"/>
</dbReference>
<dbReference type="AlphaFoldDB" id="A0A6B2QY34"/>
<feature type="domain" description="MaoC-like" evidence="1">
    <location>
        <begin position="17"/>
        <end position="123"/>
    </location>
</feature>
<name>A0A6B2QY34_9BURK</name>